<dbReference type="EMBL" id="CM020618">
    <property type="protein sequence ID" value="KAK1862472.1"/>
    <property type="molecule type" value="Genomic_DNA"/>
</dbReference>
<reference evidence="1" key="1">
    <citation type="submission" date="2019-11" db="EMBL/GenBank/DDBJ databases">
        <title>Nori genome reveals adaptations in red seaweeds to the harsh intertidal environment.</title>
        <authorList>
            <person name="Wang D."/>
            <person name="Mao Y."/>
        </authorList>
    </citation>
    <scope>NUCLEOTIDE SEQUENCE</scope>
    <source>
        <tissue evidence="1">Gametophyte</tissue>
    </source>
</reference>
<sequence length="198" mass="21022">MNPPPLPEAAPGREAPGHPTPPPAKRRALPVSPTPPEGGTAGDTPGEAALWAELSRMHATAAALAEETEAIRTERSVLSAELSAAREEREQFRAIAGQVKALEGTVGMQASRIEWLISMVERLRAGASDDGGAGYDHDDDPEGGLEGEDEPGYEDDVEPGYEDDVEPGYEQGEEAGDEHEKQIVRCTKKMADTARGLA</sequence>
<dbReference type="Proteomes" id="UP000798662">
    <property type="component" value="Chromosome 1"/>
</dbReference>
<proteinExistence type="predicted"/>
<evidence type="ECO:0000313" key="1">
    <source>
        <dbReference type="EMBL" id="KAK1862472.1"/>
    </source>
</evidence>
<gene>
    <name evidence="1" type="ORF">I4F81_005040</name>
</gene>
<name>A0ACC3BX48_PYRYE</name>
<evidence type="ECO:0000313" key="2">
    <source>
        <dbReference type="Proteomes" id="UP000798662"/>
    </source>
</evidence>
<organism evidence="1 2">
    <name type="scientific">Pyropia yezoensis</name>
    <name type="common">Susabi-nori</name>
    <name type="synonym">Porphyra yezoensis</name>
    <dbReference type="NCBI Taxonomy" id="2788"/>
    <lineage>
        <taxon>Eukaryota</taxon>
        <taxon>Rhodophyta</taxon>
        <taxon>Bangiophyceae</taxon>
        <taxon>Bangiales</taxon>
        <taxon>Bangiaceae</taxon>
        <taxon>Pyropia</taxon>
    </lineage>
</organism>
<keyword evidence="2" id="KW-1185">Reference proteome</keyword>
<comment type="caution">
    <text evidence="1">The sequence shown here is derived from an EMBL/GenBank/DDBJ whole genome shotgun (WGS) entry which is preliminary data.</text>
</comment>
<accession>A0ACC3BX48</accession>
<protein>
    <submittedName>
        <fullName evidence="1">Uncharacterized protein</fullName>
    </submittedName>
</protein>